<evidence type="ECO:0000313" key="2">
    <source>
        <dbReference type="EMBL" id="MBC3298193.1"/>
    </source>
</evidence>
<gene>
    <name evidence="2" type="ORF">HU722_42335</name>
</gene>
<dbReference type="EMBL" id="JABWQF010000041">
    <property type="protein sequence ID" value="MBC3298193.1"/>
    <property type="molecule type" value="Genomic_DNA"/>
</dbReference>
<name>A0A8H9Z0U1_9PSED</name>
<sequence length="170" mass="19085">MTSSHDHHDKLPGVKESRFALNFESGFQSIGFAVLLCIILAAVLGLFSNGYFSSAQKSTTSQTLSVNYERFGRLQTEFKLHFTVRPQNTGKYVVSLGGKFNEDFQPGSISPQPDSMYSRGNTLYLVYNDVNNKRDFNVWMYVTPTVPGKSVSSVSVNDQPGITFWQFIYP</sequence>
<reference evidence="2" key="1">
    <citation type="journal article" date="2020" name="Microorganisms">
        <title>Reliable Identification of Environmental Pseudomonas Isolates Using the rpoD Gene.</title>
        <authorList>
            <consortium name="The Broad Institute Genome Sequencing Platform"/>
            <person name="Girard L."/>
            <person name="Lood C."/>
            <person name="Rokni-Zadeh H."/>
            <person name="van Noort V."/>
            <person name="Lavigne R."/>
            <person name="De Mot R."/>
        </authorList>
    </citation>
    <scope>NUCLEOTIDE SEQUENCE [LARGE SCALE GENOMIC DNA]</scope>
    <source>
        <strain evidence="2">SWRI145</strain>
    </source>
</reference>
<accession>A0A8H9Z0U1</accession>
<keyword evidence="1" id="KW-0472">Membrane</keyword>
<keyword evidence="1" id="KW-0812">Transmembrane</keyword>
<evidence type="ECO:0000256" key="1">
    <source>
        <dbReference type="SAM" id="Phobius"/>
    </source>
</evidence>
<feature type="transmembrane region" description="Helical" evidence="1">
    <location>
        <begin position="27"/>
        <end position="47"/>
    </location>
</feature>
<comment type="caution">
    <text evidence="2">The sequence shown here is derived from an EMBL/GenBank/DDBJ whole genome shotgun (WGS) entry which is preliminary data.</text>
</comment>
<organism evidence="2">
    <name type="scientific">Pseudomonas tritici</name>
    <dbReference type="NCBI Taxonomy" id="2745518"/>
    <lineage>
        <taxon>Bacteria</taxon>
        <taxon>Pseudomonadati</taxon>
        <taxon>Pseudomonadota</taxon>
        <taxon>Gammaproteobacteria</taxon>
        <taxon>Pseudomonadales</taxon>
        <taxon>Pseudomonadaceae</taxon>
        <taxon>Pseudomonas</taxon>
    </lineage>
</organism>
<proteinExistence type="predicted"/>
<protein>
    <submittedName>
        <fullName evidence="2">Uncharacterized protein</fullName>
    </submittedName>
</protein>
<dbReference type="AlphaFoldDB" id="A0A8H9Z0U1"/>
<keyword evidence="1" id="KW-1133">Transmembrane helix</keyword>